<keyword evidence="2" id="KW-1185">Reference proteome</keyword>
<gene>
    <name evidence="1" type="ORF">Salat_2024800</name>
</gene>
<accession>A0AAE1XZ43</accession>
<reference evidence="1" key="2">
    <citation type="journal article" date="2024" name="Plant">
        <title>Genomic evolution and insights into agronomic trait innovations of Sesamum species.</title>
        <authorList>
            <person name="Miao H."/>
            <person name="Wang L."/>
            <person name="Qu L."/>
            <person name="Liu H."/>
            <person name="Sun Y."/>
            <person name="Le M."/>
            <person name="Wang Q."/>
            <person name="Wei S."/>
            <person name="Zheng Y."/>
            <person name="Lin W."/>
            <person name="Duan Y."/>
            <person name="Cao H."/>
            <person name="Xiong S."/>
            <person name="Wang X."/>
            <person name="Wei L."/>
            <person name="Li C."/>
            <person name="Ma Q."/>
            <person name="Ju M."/>
            <person name="Zhao R."/>
            <person name="Li G."/>
            <person name="Mu C."/>
            <person name="Tian Q."/>
            <person name="Mei H."/>
            <person name="Zhang T."/>
            <person name="Gao T."/>
            <person name="Zhang H."/>
        </authorList>
    </citation>
    <scope>NUCLEOTIDE SEQUENCE</scope>
    <source>
        <tissue evidence="1">Leaf</tissue>
    </source>
</reference>
<dbReference type="AlphaFoldDB" id="A0AAE1XZ43"/>
<proteinExistence type="predicted"/>
<evidence type="ECO:0000313" key="1">
    <source>
        <dbReference type="EMBL" id="KAK4420743.1"/>
    </source>
</evidence>
<protein>
    <submittedName>
        <fullName evidence="1">Uncharacterized protein</fullName>
    </submittedName>
</protein>
<evidence type="ECO:0000313" key="2">
    <source>
        <dbReference type="Proteomes" id="UP001293254"/>
    </source>
</evidence>
<dbReference type="EMBL" id="JACGWO010000008">
    <property type="protein sequence ID" value="KAK4420743.1"/>
    <property type="molecule type" value="Genomic_DNA"/>
</dbReference>
<dbReference type="Proteomes" id="UP001293254">
    <property type="component" value="Unassembled WGS sequence"/>
</dbReference>
<comment type="caution">
    <text evidence="1">The sequence shown here is derived from an EMBL/GenBank/DDBJ whole genome shotgun (WGS) entry which is preliminary data.</text>
</comment>
<organism evidence="1 2">
    <name type="scientific">Sesamum alatum</name>
    <dbReference type="NCBI Taxonomy" id="300844"/>
    <lineage>
        <taxon>Eukaryota</taxon>
        <taxon>Viridiplantae</taxon>
        <taxon>Streptophyta</taxon>
        <taxon>Embryophyta</taxon>
        <taxon>Tracheophyta</taxon>
        <taxon>Spermatophyta</taxon>
        <taxon>Magnoliopsida</taxon>
        <taxon>eudicotyledons</taxon>
        <taxon>Gunneridae</taxon>
        <taxon>Pentapetalae</taxon>
        <taxon>asterids</taxon>
        <taxon>lamiids</taxon>
        <taxon>Lamiales</taxon>
        <taxon>Pedaliaceae</taxon>
        <taxon>Sesamum</taxon>
    </lineage>
</organism>
<name>A0AAE1XZ43_9LAMI</name>
<sequence length="103" mass="11214">MAIRIMLGGIQNRSFGTHTSRAAGSVSSFPETWLCCLITSCVVRLRCGSSSCCSWIILVMESTILKVIFLAAASCAFLNFEHMPVAAGVYFLKGEENIRDDSD</sequence>
<reference evidence="1" key="1">
    <citation type="submission" date="2020-06" db="EMBL/GenBank/DDBJ databases">
        <authorList>
            <person name="Li T."/>
            <person name="Hu X."/>
            <person name="Zhang T."/>
            <person name="Song X."/>
            <person name="Zhang H."/>
            <person name="Dai N."/>
            <person name="Sheng W."/>
            <person name="Hou X."/>
            <person name="Wei L."/>
        </authorList>
    </citation>
    <scope>NUCLEOTIDE SEQUENCE</scope>
    <source>
        <strain evidence="1">3651</strain>
        <tissue evidence="1">Leaf</tissue>
    </source>
</reference>